<evidence type="ECO:0000313" key="2">
    <source>
        <dbReference type="Proteomes" id="UP001063698"/>
    </source>
</evidence>
<dbReference type="AlphaFoldDB" id="A0A977KBL5"/>
<organism evidence="1 2">
    <name type="scientific">Ignicoccus pacificus DSM 13166</name>
    <dbReference type="NCBI Taxonomy" id="940294"/>
    <lineage>
        <taxon>Archaea</taxon>
        <taxon>Thermoproteota</taxon>
        <taxon>Thermoprotei</taxon>
        <taxon>Desulfurococcales</taxon>
        <taxon>Desulfurococcaceae</taxon>
        <taxon>Ignicoccus</taxon>
    </lineage>
</organism>
<dbReference type="Proteomes" id="UP001063698">
    <property type="component" value="Chromosome"/>
</dbReference>
<sequence>MSGLWCPDEVWVVGDEEIVCTYTCNKTFGKCAEDFCVEGAEIVEASGKLKVEGKCVKVLGGKGRGELRLKPVLDEVKVNGYVIKVKRLKIIPIVRKAWLKAPTEVTLRFEGSPGKVGFSGFIYGNPVSGEVEVPGEVSFEVIPVSPGGHLELSVYPHPQVILDLPPPQPPVESLELLGDPLLGLPLKVMVKGRPKSEFKVKVYGTEAKGKTDEEGKGMVTVIPKEKDKKAVVIIGEYSKTFEVPEPKEPIRLKSASISGSELVLEISSVKDFFAKVIVTGIVKLQKDIALKKGENEVRIRLEELPPFTKRVILGVRVRVGEYEESTEVEGELSGVAKVVLFDGKRLWVYSTVPSSLGMFELREGVNVIEPPLRALRPLIKAPCPGPGAMDLVLAIACGKCVKVFSDGKDLGSVCLDEEIVAIDVDGERVLASGKTSSLLLTDPRKPAKVLPVGAVQNALGEDCMILCSPGKCHCYSLTGKKLWDLPIGADKLEEFYILKDGKLYMIEGKWVRFIDEVDDFSSYGGELAILKGKTVTIGNKSFEVDGNKIELGKDFLVTYGGEFISIYSKDGKLLYRKKERARSVKVIDSKILVSTDKETTLYEPVYETFEEPLIKLEEIPSELRNERAFRFITMHYESVIAYKDCFLSSHLPLDLVETLELCKLSASQPEYSEVFENPDLIDDLPSLKKYLSVMRIAEKGGMLGRLAKDISSKALPLKDLKLYKALKKAEEVLNDSLPTLKDLNESLSSIREALDEIGEIEEGDLWRRVSEIENVGELSDLLLKENMGLDELAIKVSREIRNPEHLLRKAEEAIRLLERSKELLVEGR</sequence>
<evidence type="ECO:0000313" key="1">
    <source>
        <dbReference type="EMBL" id="UXD22632.1"/>
    </source>
</evidence>
<name>A0A977KBL5_9CREN</name>
<proteinExistence type="predicted"/>
<reference evidence="1" key="1">
    <citation type="submission" date="2013-11" db="EMBL/GenBank/DDBJ databases">
        <title>Comparative genomics of Ignicoccus.</title>
        <authorList>
            <person name="Podar M."/>
        </authorList>
    </citation>
    <scope>NUCLEOTIDE SEQUENCE</scope>
    <source>
        <strain evidence="1">DSM 13166</strain>
    </source>
</reference>
<dbReference type="EMBL" id="CP006868">
    <property type="protein sequence ID" value="UXD22632.1"/>
    <property type="molecule type" value="Genomic_DNA"/>
</dbReference>
<protein>
    <submittedName>
        <fullName evidence="1">Uncharacterized protein</fullName>
    </submittedName>
</protein>
<dbReference type="KEGG" id="ipc:IPA_06850"/>
<accession>A0A977KBL5</accession>
<keyword evidence="2" id="KW-1185">Reference proteome</keyword>
<gene>
    <name evidence="1" type="ORF">IPA_06850</name>
</gene>